<comment type="caution">
    <text evidence="15">The sequence shown here is derived from an EMBL/GenBank/DDBJ whole genome shotgun (WGS) entry which is preliminary data.</text>
</comment>
<evidence type="ECO:0000256" key="13">
    <source>
        <dbReference type="ARBA" id="ARBA00042859"/>
    </source>
</evidence>
<evidence type="ECO:0000256" key="1">
    <source>
        <dbReference type="ARBA" id="ARBA00004651"/>
    </source>
</evidence>
<accession>A0A939IXX4</accession>
<evidence type="ECO:0000256" key="2">
    <source>
        <dbReference type="ARBA" id="ARBA00011738"/>
    </source>
</evidence>
<evidence type="ECO:0000256" key="6">
    <source>
        <dbReference type="ARBA" id="ARBA00022683"/>
    </source>
</evidence>
<dbReference type="Proteomes" id="UP000664332">
    <property type="component" value="Unassembled WGS sequence"/>
</dbReference>
<evidence type="ECO:0000313" key="16">
    <source>
        <dbReference type="Proteomes" id="UP000664332"/>
    </source>
</evidence>
<feature type="transmembrane region" description="Helical" evidence="14">
    <location>
        <begin position="228"/>
        <end position="254"/>
    </location>
</feature>
<dbReference type="PANTHER" id="PTHR33843:SF4">
    <property type="entry name" value="ASCORBATE-SPECIFIC PTS SYSTEM EIIC COMPONENT"/>
    <property type="match status" value="1"/>
</dbReference>
<comment type="subcellular location">
    <subcellularLocation>
        <location evidence="1">Cell membrane</location>
        <topology evidence="1">Multi-pass membrane protein</topology>
    </subcellularLocation>
</comment>
<organism evidence="15 16">
    <name type="scientific">Corynebacterium mendelii</name>
    <dbReference type="NCBI Taxonomy" id="2765362"/>
    <lineage>
        <taxon>Bacteria</taxon>
        <taxon>Bacillati</taxon>
        <taxon>Actinomycetota</taxon>
        <taxon>Actinomycetes</taxon>
        <taxon>Mycobacteriales</taxon>
        <taxon>Corynebacteriaceae</taxon>
        <taxon>Corynebacterium</taxon>
    </lineage>
</organism>
<evidence type="ECO:0000256" key="8">
    <source>
        <dbReference type="ARBA" id="ARBA00022989"/>
    </source>
</evidence>
<keyword evidence="7 14" id="KW-0812">Transmembrane</keyword>
<evidence type="ECO:0000256" key="4">
    <source>
        <dbReference type="ARBA" id="ARBA00022475"/>
    </source>
</evidence>
<keyword evidence="6" id="KW-0598">Phosphotransferase system</keyword>
<keyword evidence="5" id="KW-0762">Sugar transport</keyword>
<evidence type="ECO:0000256" key="14">
    <source>
        <dbReference type="SAM" id="Phobius"/>
    </source>
</evidence>
<sequence length="438" mass="46222">MNPFLDFMVQLFQQPAIIVGLIALLGLVAQKKPAGDVVTGTVKTILSMLIVAAGAGAVVGGLSPIQDMVNAAMEGKVTTFVAYDELVMASTQTGPVEQIGTAMGLTMLFGFIFHLLLARFTPLHYVYLTGHWIWITTGSWAILFWSFGLNYWTVIALASICSGAWMTISPAIAQPFMRRITGNNDVGMAHGTVLLSALAGAIGLVFGDKEDSTESKQLPDRLSFFRDVAVSTTIVMTIVSIVAAIGAIATRGAAYVESEVTGGQQWVVFAFIAALQFTAGMLVILYGVRMLIGEIVPAFEGISRKIIPNAIPALDVPIIFPFAPNALLIGLIAGLIGEFAGMGVCVALGWPVPIPSIIVAFFACGTAAIFANSTGGRKAAWLGAFIWGFVGWILIAYAFQFEIFGDLVALGAKDLGFSGPDVIAPAIIFDAIGKLFGV</sequence>
<reference evidence="15" key="1">
    <citation type="submission" date="2021-03" db="EMBL/GenBank/DDBJ databases">
        <authorList>
            <person name="Sun Q."/>
        </authorList>
    </citation>
    <scope>NUCLEOTIDE SEQUENCE</scope>
    <source>
        <strain evidence="15">CCM 8862</strain>
    </source>
</reference>
<feature type="transmembrane region" description="Helical" evidence="14">
    <location>
        <begin position="357"/>
        <end position="373"/>
    </location>
</feature>
<evidence type="ECO:0000256" key="7">
    <source>
        <dbReference type="ARBA" id="ARBA00022692"/>
    </source>
</evidence>
<comment type="similarity">
    <text evidence="11">Belongs to the UlaA family.</text>
</comment>
<dbReference type="RefSeq" id="WP_207279384.1">
    <property type="nucleotide sequence ID" value="NZ_JAFLEQ010000016.1"/>
</dbReference>
<keyword evidence="8 14" id="KW-1133">Transmembrane helix</keyword>
<comment type="subunit">
    <text evidence="2">Homodimer.</text>
</comment>
<dbReference type="GO" id="GO:0009401">
    <property type="term" value="P:phosphoenolpyruvate-dependent sugar phosphotransferase system"/>
    <property type="evidence" value="ECO:0007669"/>
    <property type="project" value="UniProtKB-KW"/>
</dbReference>
<keyword evidence="4" id="KW-1003">Cell membrane</keyword>
<feature type="transmembrane region" description="Helical" evidence="14">
    <location>
        <begin position="326"/>
        <end position="350"/>
    </location>
</feature>
<protein>
    <recommendedName>
        <fullName evidence="12">Ascorbate-specific PTS system EIIC component</fullName>
    </recommendedName>
    <alternativeName>
        <fullName evidence="13">Ascorbate-specific permease IIC component UlaA</fullName>
    </alternativeName>
</protein>
<comment type="function">
    <text evidence="10">The phosphoenolpyruvate-dependent sugar phosphotransferase system (sugar PTS), a major carbohydrate active transport system, catalyzes the phosphorylation of incoming sugar substrates concomitantly with their translocation across the cell membrane. The enzyme II UlaABC PTS system is involved in ascorbate transport.</text>
</comment>
<dbReference type="InterPro" id="IPR051562">
    <property type="entry name" value="Ascorbate-PTS_EIIC"/>
</dbReference>
<evidence type="ECO:0000313" key="15">
    <source>
        <dbReference type="EMBL" id="MBN9644930.1"/>
    </source>
</evidence>
<dbReference type="EMBL" id="JAFLEQ010000016">
    <property type="protein sequence ID" value="MBN9644930.1"/>
    <property type="molecule type" value="Genomic_DNA"/>
</dbReference>
<keyword evidence="16" id="KW-1185">Reference proteome</keyword>
<proteinExistence type="inferred from homology"/>
<dbReference type="InterPro" id="IPR004703">
    <property type="entry name" value="PTS_sugar-sp_permease"/>
</dbReference>
<feature type="transmembrane region" description="Helical" evidence="14">
    <location>
        <begin position="125"/>
        <end position="145"/>
    </location>
</feature>
<keyword evidence="9 14" id="KW-0472">Membrane</keyword>
<dbReference type="PANTHER" id="PTHR33843">
    <property type="entry name" value="ASCORBATE-SPECIFIC PTS SYSTEM EIIC COMPONENT"/>
    <property type="match status" value="1"/>
</dbReference>
<evidence type="ECO:0000256" key="9">
    <source>
        <dbReference type="ARBA" id="ARBA00023136"/>
    </source>
</evidence>
<name>A0A939IXX4_9CORY</name>
<feature type="transmembrane region" description="Helical" evidence="14">
    <location>
        <begin position="379"/>
        <end position="399"/>
    </location>
</feature>
<dbReference type="AlphaFoldDB" id="A0A939IXX4"/>
<feature type="transmembrane region" description="Helical" evidence="14">
    <location>
        <begin position="185"/>
        <end position="206"/>
    </location>
</feature>
<feature type="transmembrane region" description="Helical" evidence="14">
    <location>
        <begin position="266"/>
        <end position="288"/>
    </location>
</feature>
<evidence type="ECO:0000256" key="12">
    <source>
        <dbReference type="ARBA" id="ARBA00039702"/>
    </source>
</evidence>
<dbReference type="GO" id="GO:0005886">
    <property type="term" value="C:plasma membrane"/>
    <property type="evidence" value="ECO:0007669"/>
    <property type="project" value="UniProtKB-SubCell"/>
</dbReference>
<keyword evidence="3" id="KW-0813">Transport</keyword>
<evidence type="ECO:0000256" key="11">
    <source>
        <dbReference type="ARBA" id="ARBA00038218"/>
    </source>
</evidence>
<gene>
    <name evidence="15" type="ORF">JZY06_09955</name>
</gene>
<feature type="transmembrane region" description="Helical" evidence="14">
    <location>
        <begin position="41"/>
        <end position="63"/>
    </location>
</feature>
<evidence type="ECO:0000256" key="5">
    <source>
        <dbReference type="ARBA" id="ARBA00022597"/>
    </source>
</evidence>
<feature type="transmembrane region" description="Helical" evidence="14">
    <location>
        <begin position="12"/>
        <end position="29"/>
    </location>
</feature>
<evidence type="ECO:0000256" key="3">
    <source>
        <dbReference type="ARBA" id="ARBA00022448"/>
    </source>
</evidence>
<evidence type="ECO:0000256" key="10">
    <source>
        <dbReference type="ARBA" id="ARBA00037387"/>
    </source>
</evidence>
<feature type="transmembrane region" description="Helical" evidence="14">
    <location>
        <begin position="99"/>
        <end position="118"/>
    </location>
</feature>
<dbReference type="Pfam" id="PF03611">
    <property type="entry name" value="EIIC-GAT"/>
    <property type="match status" value="1"/>
</dbReference>
<feature type="transmembrane region" description="Helical" evidence="14">
    <location>
        <begin position="151"/>
        <end position="173"/>
    </location>
</feature>